<evidence type="ECO:0000313" key="4">
    <source>
        <dbReference type="Proteomes" id="UP000518752"/>
    </source>
</evidence>
<feature type="region of interest" description="Disordered" evidence="1">
    <location>
        <begin position="305"/>
        <end position="482"/>
    </location>
</feature>
<dbReference type="GO" id="GO:0042149">
    <property type="term" value="P:cellular response to glucose starvation"/>
    <property type="evidence" value="ECO:0007669"/>
    <property type="project" value="TreeGrafter"/>
</dbReference>
<feature type="compositionally biased region" description="Polar residues" evidence="1">
    <location>
        <begin position="464"/>
        <end position="480"/>
    </location>
</feature>
<proteinExistence type="predicted"/>
<evidence type="ECO:0000259" key="2">
    <source>
        <dbReference type="Pfam" id="PF08550"/>
    </source>
</evidence>
<dbReference type="InterPro" id="IPR013860">
    <property type="entry name" value="AreA_GATA"/>
</dbReference>
<feature type="compositionally biased region" description="Low complexity" evidence="1">
    <location>
        <begin position="261"/>
        <end position="272"/>
    </location>
</feature>
<feature type="compositionally biased region" description="Polar residues" evidence="1">
    <location>
        <begin position="224"/>
        <end position="234"/>
    </location>
</feature>
<dbReference type="GO" id="GO:0007039">
    <property type="term" value="P:protein catabolic process in the vacuole"/>
    <property type="evidence" value="ECO:0007669"/>
    <property type="project" value="TreeGrafter"/>
</dbReference>
<feature type="compositionally biased region" description="Acidic residues" evidence="1">
    <location>
        <begin position="335"/>
        <end position="347"/>
    </location>
</feature>
<gene>
    <name evidence="3" type="ORF">D9757_007660</name>
</gene>
<feature type="region of interest" description="Disordered" evidence="1">
    <location>
        <begin position="551"/>
        <end position="929"/>
    </location>
</feature>
<feature type="compositionally biased region" description="Basic and acidic residues" evidence="1">
    <location>
        <begin position="114"/>
        <end position="136"/>
    </location>
</feature>
<feature type="compositionally biased region" description="Low complexity" evidence="1">
    <location>
        <begin position="401"/>
        <end position="446"/>
    </location>
</feature>
<feature type="compositionally biased region" description="Basic and acidic residues" evidence="1">
    <location>
        <begin position="174"/>
        <end position="188"/>
    </location>
</feature>
<feature type="compositionally biased region" description="Low complexity" evidence="1">
    <location>
        <begin position="975"/>
        <end position="985"/>
    </location>
</feature>
<feature type="compositionally biased region" description="Low complexity" evidence="1">
    <location>
        <begin position="747"/>
        <end position="799"/>
    </location>
</feature>
<feature type="region of interest" description="Disordered" evidence="1">
    <location>
        <begin position="955"/>
        <end position="996"/>
    </location>
</feature>
<feature type="compositionally biased region" description="Low complexity" evidence="1">
    <location>
        <begin position="877"/>
        <end position="886"/>
    </location>
</feature>
<dbReference type="PANTHER" id="PTHR28051">
    <property type="entry name" value="PROTEIN MTL1-RELATED"/>
    <property type="match status" value="1"/>
</dbReference>
<feature type="compositionally biased region" description="Polar residues" evidence="1">
    <location>
        <begin position="918"/>
        <end position="929"/>
    </location>
</feature>
<feature type="region of interest" description="Disordered" evidence="1">
    <location>
        <begin position="154"/>
        <end position="289"/>
    </location>
</feature>
<dbReference type="Proteomes" id="UP000518752">
    <property type="component" value="Unassembled WGS sequence"/>
</dbReference>
<comment type="caution">
    <text evidence="3">The sequence shown here is derived from an EMBL/GenBank/DDBJ whole genome shotgun (WGS) entry which is preliminary data.</text>
</comment>
<feature type="domain" description="Nitrogen regulatory protein areA GATA-like" evidence="2">
    <location>
        <begin position="47"/>
        <end position="74"/>
    </location>
</feature>
<evidence type="ECO:0000313" key="3">
    <source>
        <dbReference type="EMBL" id="KAF5379313.1"/>
    </source>
</evidence>
<name>A0A8H5M3A1_9AGAR</name>
<dbReference type="GO" id="GO:0005773">
    <property type="term" value="C:vacuole"/>
    <property type="evidence" value="ECO:0007669"/>
    <property type="project" value="GOC"/>
</dbReference>
<dbReference type="OrthoDB" id="5563539at2759"/>
<dbReference type="PANTHER" id="PTHR28051:SF1">
    <property type="entry name" value="PROTEIN MTL1-RELATED"/>
    <property type="match status" value="1"/>
</dbReference>
<protein>
    <recommendedName>
        <fullName evidence="2">Nitrogen regulatory protein areA GATA-like domain-containing protein</fullName>
    </recommendedName>
</protein>
<feature type="compositionally biased region" description="Acidic residues" evidence="1">
    <location>
        <begin position="375"/>
        <end position="385"/>
    </location>
</feature>
<sequence>MSSYLPVLLYSVGANVVPDDSALTTVLPRGQVDYLSHDWEEEDVWRSWRNMTKQKNEIANGERLENASWRTWWKQRNKLGTISPETLNWLKDSDVTWLYGPLHTAVQWTPPPKPKPDETEHKMASTQDRLDLSEPKHKSILKYRTISEMLTGDLPSPLFSPAESDNELDGNQTHAREGSDADSSERLRRPSLSHTKSDTHITRWGPDRAFRKDSPPRVEPTGVTHPTSNNSDAPLTSLDHVDGGATSSGYFGPQVQGPNEQSSSGSSPQGGSTEITPTGSIQNGNRRKHITFNTFVEQCIAIDKPKSKDTAFGAVTEEEDGWHGRNDPAKAGYDDGYDEDGEDEFDGDWEKNECAIGTDSESDVDQEALIRGEAASDDEEDDDDDGVIHMRPRRDSFNNKSSARLRSSSKVSSSSSSSSGEYSSSSTSGPSGASHSPLTRRNVPPNIRRRRRSDGPNHILLPRKNSSSLPRNTSSIALNSTEKDMVSIAPIAPTMLKTGSQTSWDGFGLQLPYRHPASGEWLEGFGDEGFSDDGTSMRVGPGGAHLYFGNSSDSSEASTPVGLVYMPPQTSRYGTPRETRATSSTGLDPEAEVELREDSNQEQADHITRSEQEYHSNDVDKEYHHHEAYFSTRSDKDNVDNARFKSVPKVVRTPPAVQLGHDESSDGEEDAYDYFSGPDLGEDFAQHTKSSTTRRKPQPANDPASKTVDETKLKLQTAEEENRGRSRSRSRSRTPSPTYVPPSNAISVPGRSERVSPPSVSASSSSSLLSPPQRGRGSVPSDPPSSSRGRSSRTSSSYSDRSRSRSNHSSPLGSLSPEGIGSAYSANGRGGGDREREREPSSRTGGRGRERVERKLSHSVSPDAVTTASSSLGPDTASVASSSSSSQTIVPGIYNSILDVSERSASPTENPPDEELTRSTYPTPANSPVISMSGAAHAIVRMQAKPPINISDPQVSSPLLSYSSASSTEPLNVASTSSPSPQSQTRTESKSGAEDDVGVVGKAAGMVSSAGAYFGFWNNGNTL</sequence>
<feature type="region of interest" description="Disordered" evidence="1">
    <location>
        <begin position="106"/>
        <end position="136"/>
    </location>
</feature>
<dbReference type="Pfam" id="PF08550">
    <property type="entry name" value="GATA_AreA"/>
    <property type="match status" value="1"/>
</dbReference>
<accession>A0A8H5M3A1</accession>
<feature type="compositionally biased region" description="Basic and acidic residues" evidence="1">
    <location>
        <begin position="831"/>
        <end position="856"/>
    </location>
</feature>
<dbReference type="InterPro" id="IPR052292">
    <property type="entry name" value="Glucose_repression_reg"/>
</dbReference>
<organism evidence="3 4">
    <name type="scientific">Collybiopsis confluens</name>
    <dbReference type="NCBI Taxonomy" id="2823264"/>
    <lineage>
        <taxon>Eukaryota</taxon>
        <taxon>Fungi</taxon>
        <taxon>Dikarya</taxon>
        <taxon>Basidiomycota</taxon>
        <taxon>Agaricomycotina</taxon>
        <taxon>Agaricomycetes</taxon>
        <taxon>Agaricomycetidae</taxon>
        <taxon>Agaricales</taxon>
        <taxon>Marasmiineae</taxon>
        <taxon>Omphalotaceae</taxon>
        <taxon>Collybiopsis</taxon>
    </lineage>
</organism>
<feature type="compositionally biased region" description="Basic and acidic residues" evidence="1">
    <location>
        <begin position="593"/>
        <end position="643"/>
    </location>
</feature>
<feature type="compositionally biased region" description="Low complexity" evidence="1">
    <location>
        <begin position="956"/>
        <end position="967"/>
    </location>
</feature>
<feature type="compositionally biased region" description="Low complexity" evidence="1">
    <location>
        <begin position="807"/>
        <end position="817"/>
    </location>
</feature>
<evidence type="ECO:0000256" key="1">
    <source>
        <dbReference type="SAM" id="MobiDB-lite"/>
    </source>
</evidence>
<feature type="compositionally biased region" description="Basic and acidic residues" evidence="1">
    <location>
        <begin position="195"/>
        <end position="216"/>
    </location>
</feature>
<feature type="compositionally biased region" description="Polar residues" evidence="1">
    <location>
        <begin position="273"/>
        <end position="284"/>
    </location>
</feature>
<feature type="compositionally biased region" description="Polar residues" evidence="1">
    <location>
        <begin position="858"/>
        <end position="873"/>
    </location>
</feature>
<dbReference type="AlphaFoldDB" id="A0A8H5M3A1"/>
<keyword evidence="4" id="KW-1185">Reference proteome</keyword>
<dbReference type="EMBL" id="JAACJN010000070">
    <property type="protein sequence ID" value="KAF5379313.1"/>
    <property type="molecule type" value="Genomic_DNA"/>
</dbReference>
<reference evidence="3 4" key="1">
    <citation type="journal article" date="2020" name="ISME J.">
        <title>Uncovering the hidden diversity of litter-decomposition mechanisms in mushroom-forming fungi.</title>
        <authorList>
            <person name="Floudas D."/>
            <person name="Bentzer J."/>
            <person name="Ahren D."/>
            <person name="Johansson T."/>
            <person name="Persson P."/>
            <person name="Tunlid A."/>
        </authorList>
    </citation>
    <scope>NUCLEOTIDE SEQUENCE [LARGE SCALE GENOMIC DNA]</scope>
    <source>
        <strain evidence="3 4">CBS 406.79</strain>
    </source>
</reference>